<evidence type="ECO:0000256" key="7">
    <source>
        <dbReference type="ARBA" id="ARBA00022692"/>
    </source>
</evidence>
<comment type="function">
    <text evidence="17">Core subunit of the mitochondrial membrane respiratory chain NADH dehydrogenase (Complex I) which catalyzes electron transfer from NADH through the respiratory chain, using ubiquinone as an electron acceptor. Essential for the catalytic activity and assembly of complex I.</text>
</comment>
<evidence type="ECO:0000256" key="4">
    <source>
        <dbReference type="ARBA" id="ARBA00021096"/>
    </source>
</evidence>
<organism evidence="21">
    <name type="scientific">Trigonopterus selaruensis</name>
    <dbReference type="NCBI Taxonomy" id="2678945"/>
    <lineage>
        <taxon>Eukaryota</taxon>
        <taxon>Metazoa</taxon>
        <taxon>Ecdysozoa</taxon>
        <taxon>Arthropoda</taxon>
        <taxon>Hexapoda</taxon>
        <taxon>Insecta</taxon>
        <taxon>Pterygota</taxon>
        <taxon>Neoptera</taxon>
        <taxon>Endopterygota</taxon>
        <taxon>Coleoptera</taxon>
        <taxon>Polyphaga</taxon>
        <taxon>Cucujiformia</taxon>
        <taxon>Curculionidae</taxon>
        <taxon>Cryptorhynchinae</taxon>
        <taxon>Trigonopterus</taxon>
    </lineage>
</organism>
<comment type="subcellular location">
    <subcellularLocation>
        <location evidence="2">Mitochondrion inner membrane</location>
        <topology evidence="2">Multi-pass membrane protein</topology>
    </subcellularLocation>
</comment>
<feature type="transmembrane region" description="Helical" evidence="17">
    <location>
        <begin position="425"/>
        <end position="444"/>
    </location>
</feature>
<feature type="transmembrane region" description="Helical" evidence="17">
    <location>
        <begin position="209"/>
        <end position="233"/>
    </location>
</feature>
<keyword evidence="8" id="KW-0999">Mitochondrion inner membrane</keyword>
<feature type="domain" description="NADH-Ubiquinone oxidoreductase (complex I) chain 5 N-terminal" evidence="19">
    <location>
        <begin position="42"/>
        <end position="87"/>
    </location>
</feature>
<keyword evidence="12 17" id="KW-0520">NAD</keyword>
<protein>
    <recommendedName>
        <fullName evidence="4 17">NADH-ubiquinone oxidoreductase chain 5</fullName>
        <ecNumber evidence="3 17">7.1.1.2</ecNumber>
    </recommendedName>
</protein>
<feature type="transmembrane region" description="Helical" evidence="17">
    <location>
        <begin position="450"/>
        <end position="474"/>
    </location>
</feature>
<keyword evidence="5 17" id="KW-0813">Transport</keyword>
<evidence type="ECO:0000256" key="5">
    <source>
        <dbReference type="ARBA" id="ARBA00022448"/>
    </source>
</evidence>
<feature type="transmembrane region" description="Helical" evidence="17">
    <location>
        <begin position="558"/>
        <end position="575"/>
    </location>
</feature>
<feature type="transmembrane region" description="Helical" evidence="17">
    <location>
        <begin position="271"/>
        <end position="290"/>
    </location>
</feature>
<evidence type="ECO:0000256" key="13">
    <source>
        <dbReference type="ARBA" id="ARBA00023075"/>
    </source>
</evidence>
<feature type="domain" description="NADH:quinone oxidoreductase/Mrp antiporter transmembrane" evidence="18">
    <location>
        <begin position="104"/>
        <end position="369"/>
    </location>
</feature>
<dbReference type="Pfam" id="PF06455">
    <property type="entry name" value="NADH5_C"/>
    <property type="match status" value="1"/>
</dbReference>
<feature type="transmembrane region" description="Helical" evidence="17">
    <location>
        <begin position="48"/>
        <end position="72"/>
    </location>
</feature>
<evidence type="ECO:0000256" key="15">
    <source>
        <dbReference type="ARBA" id="ARBA00023136"/>
    </source>
</evidence>
<dbReference type="PANTHER" id="PTHR42829:SF2">
    <property type="entry name" value="NADH-UBIQUINONE OXIDOREDUCTASE CHAIN 5"/>
    <property type="match status" value="1"/>
</dbReference>
<feature type="transmembrane region" description="Helical" evidence="17">
    <location>
        <begin position="377"/>
        <end position="405"/>
    </location>
</feature>
<evidence type="ECO:0000259" key="19">
    <source>
        <dbReference type="Pfam" id="PF00662"/>
    </source>
</evidence>
<evidence type="ECO:0000256" key="6">
    <source>
        <dbReference type="ARBA" id="ARBA00022660"/>
    </source>
</evidence>
<evidence type="ECO:0000259" key="20">
    <source>
        <dbReference type="Pfam" id="PF06455"/>
    </source>
</evidence>
<dbReference type="GO" id="GO:0005743">
    <property type="term" value="C:mitochondrial inner membrane"/>
    <property type="evidence" value="ECO:0007669"/>
    <property type="project" value="UniProtKB-SubCell"/>
</dbReference>
<dbReference type="PANTHER" id="PTHR42829">
    <property type="entry name" value="NADH-UBIQUINONE OXIDOREDUCTASE CHAIN 5"/>
    <property type="match status" value="1"/>
</dbReference>
<proteinExistence type="inferred from homology"/>
<gene>
    <name evidence="21" type="primary">nad5</name>
</gene>
<feature type="transmembrane region" description="Helical" evidence="17">
    <location>
        <begin position="332"/>
        <end position="357"/>
    </location>
</feature>
<dbReference type="Pfam" id="PF00662">
    <property type="entry name" value="Proton_antipo_N"/>
    <property type="match status" value="1"/>
</dbReference>
<dbReference type="GO" id="GO:0015990">
    <property type="term" value="P:electron transport coupled proton transport"/>
    <property type="evidence" value="ECO:0007669"/>
    <property type="project" value="TreeGrafter"/>
</dbReference>
<feature type="transmembrane region" description="Helical" evidence="17">
    <location>
        <begin position="245"/>
        <end position="264"/>
    </location>
</feature>
<dbReference type="InterPro" id="IPR001516">
    <property type="entry name" value="Proton_antipo_N"/>
</dbReference>
<evidence type="ECO:0000256" key="17">
    <source>
        <dbReference type="RuleBase" id="RU003404"/>
    </source>
</evidence>
<keyword evidence="15 17" id="KW-0472">Membrane</keyword>
<dbReference type="InterPro" id="IPR001750">
    <property type="entry name" value="ND/Mrp_TM"/>
</dbReference>
<evidence type="ECO:0000256" key="14">
    <source>
        <dbReference type="ARBA" id="ARBA00023128"/>
    </source>
</evidence>
<keyword evidence="9" id="KW-1278">Translocase</keyword>
<geneLocation type="mitochondrion" evidence="21"/>
<evidence type="ECO:0000256" key="12">
    <source>
        <dbReference type="ARBA" id="ARBA00023027"/>
    </source>
</evidence>
<evidence type="ECO:0000256" key="8">
    <source>
        <dbReference type="ARBA" id="ARBA00022792"/>
    </source>
</evidence>
<evidence type="ECO:0000256" key="9">
    <source>
        <dbReference type="ARBA" id="ARBA00022967"/>
    </source>
</evidence>
<evidence type="ECO:0000256" key="10">
    <source>
        <dbReference type="ARBA" id="ARBA00022982"/>
    </source>
</evidence>
<feature type="transmembrane region" description="Helical" evidence="17">
    <location>
        <begin position="296"/>
        <end position="320"/>
    </location>
</feature>
<keyword evidence="6" id="KW-0679">Respiratory chain</keyword>
<evidence type="ECO:0000256" key="3">
    <source>
        <dbReference type="ARBA" id="ARBA00012944"/>
    </source>
</evidence>
<dbReference type="InterPro" id="IPR003945">
    <property type="entry name" value="NU5C-like"/>
</dbReference>
<dbReference type="AlphaFoldDB" id="A0A7H1KHQ8"/>
<sequence>MIICLILSFLLLSFSLLFYFLGLYFMYFNSAVFIELDFLHLKVLSVSLSIYLDWISMMFTSFVLLISSMVIMFSGGYMEHEKNLARFIFLVVLFVFSMMMLILSSSMVFILLGWDGLGLVSYILVVYYQNMKSYNAGMITALSNRLGDSSILLSIAMMMDGGSWSFAGVLDILKFYDKGNFTVLVLLIILASFTKSAQIPFSSWLPAAMAAPTPVSALVHSSTLVTAGVYLLFRFSDFLSFEVKAGVFYFSLFTMLMAGLGANFEFDLKKIIALSTLSQLGMMMVIFFMGGKDLAFFHLLMHALFKALLFMCAGLIIHSVGGSQDIRSLGGLAKIFPITCSCFCVSSMSLCGLPFLSGFYSKDLIAEILSMSIFGSLIYSLFFFSIGLTVCYSVRLFMCVFTGTFNMLKMNYLYETEVEIMCKSFIGLVFLVILKGSVLSWIVFSTPYLVVLPFFMKMATLGVVLLGILVGFHVSNLEVVRGAKSLDFFHSTMFLSGMWNLPIVSTSSLNSEILKIGKVYIKSMDYGWAEFYGSKGLFWVIKSLAGSFQLIIQNHLKIFLLAIWVGLLYFLVFMIF</sequence>
<dbReference type="PRINTS" id="PR01434">
    <property type="entry name" value="NADHDHGNASE5"/>
</dbReference>
<feature type="transmembrane region" description="Helical" evidence="17">
    <location>
        <begin position="109"/>
        <end position="128"/>
    </location>
</feature>
<dbReference type="EMBL" id="MT653600">
    <property type="protein sequence ID" value="QNT26824.1"/>
    <property type="molecule type" value="Genomic_DNA"/>
</dbReference>
<feature type="transmembrane region" description="Helical" evidence="17">
    <location>
        <begin position="149"/>
        <end position="167"/>
    </location>
</feature>
<comment type="function">
    <text evidence="1">Core subunit of the mitochondrial membrane respiratory chain NADH dehydrogenase (Complex I) that is believed to belong to the minimal assembly required for catalysis. Complex I functions in the transfer of electrons from NADH to the respiratory chain. The immediate electron acceptor for the enzyme is believed to be ubiquinone.</text>
</comment>
<evidence type="ECO:0000256" key="11">
    <source>
        <dbReference type="ARBA" id="ARBA00022989"/>
    </source>
</evidence>
<reference evidence="21" key="1">
    <citation type="submission" date="2020-06" db="EMBL/GenBank/DDBJ databases">
        <title>Mitochondrial genomes of twelve species of hyperdiverse Trigonopterus weevils.</title>
        <authorList>
            <person name="Narakusumo R.P."/>
            <person name="Pons J."/>
            <person name="Riedel A."/>
        </authorList>
    </citation>
    <scope>NUCLEOTIDE SEQUENCE</scope>
</reference>
<evidence type="ECO:0000313" key="21">
    <source>
        <dbReference type="EMBL" id="QNT26824.1"/>
    </source>
</evidence>
<keyword evidence="10" id="KW-0249">Electron transport</keyword>
<dbReference type="Pfam" id="PF00361">
    <property type="entry name" value="Proton_antipo_M"/>
    <property type="match status" value="1"/>
</dbReference>
<dbReference type="InterPro" id="IPR010934">
    <property type="entry name" value="NADH_DH_su5_C"/>
</dbReference>
<dbReference type="EC" id="7.1.1.2" evidence="3 17"/>
<keyword evidence="7 17" id="KW-0812">Transmembrane</keyword>
<evidence type="ECO:0000256" key="16">
    <source>
        <dbReference type="ARBA" id="ARBA00049551"/>
    </source>
</evidence>
<comment type="catalytic activity">
    <reaction evidence="16 17">
        <text>a ubiquinone + NADH + 5 H(+)(in) = a ubiquinol + NAD(+) + 4 H(+)(out)</text>
        <dbReference type="Rhea" id="RHEA:29091"/>
        <dbReference type="Rhea" id="RHEA-COMP:9565"/>
        <dbReference type="Rhea" id="RHEA-COMP:9566"/>
        <dbReference type="ChEBI" id="CHEBI:15378"/>
        <dbReference type="ChEBI" id="CHEBI:16389"/>
        <dbReference type="ChEBI" id="CHEBI:17976"/>
        <dbReference type="ChEBI" id="CHEBI:57540"/>
        <dbReference type="ChEBI" id="CHEBI:57945"/>
        <dbReference type="EC" id="7.1.1.2"/>
    </reaction>
</comment>
<evidence type="ECO:0000256" key="2">
    <source>
        <dbReference type="ARBA" id="ARBA00004448"/>
    </source>
</evidence>
<dbReference type="PRINTS" id="PR01435">
    <property type="entry name" value="NPOXDRDTASE5"/>
</dbReference>
<keyword evidence="11 17" id="KW-1133">Transmembrane helix</keyword>
<dbReference type="GO" id="GO:0008137">
    <property type="term" value="F:NADH dehydrogenase (ubiquinone) activity"/>
    <property type="evidence" value="ECO:0007669"/>
    <property type="project" value="UniProtKB-EC"/>
</dbReference>
<dbReference type="GO" id="GO:0042773">
    <property type="term" value="P:ATP synthesis coupled electron transport"/>
    <property type="evidence" value="ECO:0007669"/>
    <property type="project" value="InterPro"/>
</dbReference>
<name>A0A7H1KHQ8_9CUCU</name>
<feature type="transmembrane region" description="Helical" evidence="17">
    <location>
        <begin position="7"/>
        <end position="28"/>
    </location>
</feature>
<evidence type="ECO:0000259" key="18">
    <source>
        <dbReference type="Pfam" id="PF00361"/>
    </source>
</evidence>
<keyword evidence="13 17" id="KW-0830">Ubiquinone</keyword>
<keyword evidence="14 17" id="KW-0496">Mitochondrion</keyword>
<comment type="similarity">
    <text evidence="17">Belongs to the complex I subunit 5 family.</text>
</comment>
<dbReference type="GO" id="GO:0003954">
    <property type="term" value="F:NADH dehydrogenase activity"/>
    <property type="evidence" value="ECO:0007669"/>
    <property type="project" value="TreeGrafter"/>
</dbReference>
<accession>A0A7H1KHQ8</accession>
<feature type="domain" description="NADH dehydrogenase subunit 5 C-terminal" evidence="20">
    <location>
        <begin position="392"/>
        <end position="574"/>
    </location>
</feature>
<evidence type="ECO:0000256" key="1">
    <source>
        <dbReference type="ARBA" id="ARBA00003257"/>
    </source>
</evidence>
<feature type="transmembrane region" description="Helical" evidence="17">
    <location>
        <begin position="84"/>
        <end position="103"/>
    </location>
</feature>
<feature type="transmembrane region" description="Helical" evidence="17">
    <location>
        <begin position="179"/>
        <end position="197"/>
    </location>
</feature>